<name>A0ACC2LSF0_PERAE</name>
<dbReference type="EMBL" id="CM056811">
    <property type="protein sequence ID" value="KAJ8636357.1"/>
    <property type="molecule type" value="Genomic_DNA"/>
</dbReference>
<organism evidence="1 2">
    <name type="scientific">Persea americana</name>
    <name type="common">Avocado</name>
    <dbReference type="NCBI Taxonomy" id="3435"/>
    <lineage>
        <taxon>Eukaryota</taxon>
        <taxon>Viridiplantae</taxon>
        <taxon>Streptophyta</taxon>
        <taxon>Embryophyta</taxon>
        <taxon>Tracheophyta</taxon>
        <taxon>Spermatophyta</taxon>
        <taxon>Magnoliopsida</taxon>
        <taxon>Magnoliidae</taxon>
        <taxon>Laurales</taxon>
        <taxon>Lauraceae</taxon>
        <taxon>Persea</taxon>
    </lineage>
</organism>
<dbReference type="Proteomes" id="UP001234297">
    <property type="component" value="Chromosome 3"/>
</dbReference>
<accession>A0ACC2LSF0</accession>
<comment type="caution">
    <text evidence="1">The sequence shown here is derived from an EMBL/GenBank/DDBJ whole genome shotgun (WGS) entry which is preliminary data.</text>
</comment>
<keyword evidence="2" id="KW-1185">Reference proteome</keyword>
<protein>
    <submittedName>
        <fullName evidence="1">Uncharacterized protein</fullName>
    </submittedName>
</protein>
<proteinExistence type="predicted"/>
<sequence>MATITLGYMPLFVLLYLLIFIQSSSSNDLVDKVCVYNDDPTYCTAILNSDGRTPNADLTGLGEISIDLGLVLATNISNEIIWKNNSATNDPRLTQCFNTCFNWYDTAKDSLVNASDALSSKAYYNMQDYAGSAGQFGLWCEEAFKQPPPRQSPLTTENNNFYHLTQAMVVISNSLIRGF</sequence>
<evidence type="ECO:0000313" key="1">
    <source>
        <dbReference type="EMBL" id="KAJ8636357.1"/>
    </source>
</evidence>
<gene>
    <name evidence="1" type="ORF">MRB53_010624</name>
</gene>
<reference evidence="1 2" key="1">
    <citation type="journal article" date="2022" name="Hortic Res">
        <title>A haplotype resolved chromosomal level avocado genome allows analysis of novel avocado genes.</title>
        <authorList>
            <person name="Nath O."/>
            <person name="Fletcher S.J."/>
            <person name="Hayward A."/>
            <person name="Shaw L.M."/>
            <person name="Masouleh A.K."/>
            <person name="Furtado A."/>
            <person name="Henry R.J."/>
            <person name="Mitter N."/>
        </authorList>
    </citation>
    <scope>NUCLEOTIDE SEQUENCE [LARGE SCALE GENOMIC DNA]</scope>
    <source>
        <strain evidence="2">cv. Hass</strain>
    </source>
</reference>
<evidence type="ECO:0000313" key="2">
    <source>
        <dbReference type="Proteomes" id="UP001234297"/>
    </source>
</evidence>